<dbReference type="InterPro" id="IPR036663">
    <property type="entry name" value="Fumarylacetoacetase_C_sf"/>
</dbReference>
<sequence>MKIFVVEGNYPQYNIIDGASLDDKVERPKTAINLLPDTALLMRGRPFFVPDFAWPCTVQLHGVVRIARLGKNIAPRFAYRYYDAVSVGATFTAAQLWASLRASGLPWDKAKSFDGACSLGTFQTLSEEERKDLSGCIDLSINEQVVQTADLKDMLCSIDDIIAAISRYHKLCQGDLIYCGTPAEGSLVQLDDHIVGRWRNKPLLAFNVK</sequence>
<feature type="domain" description="Fumarylacetoacetase-like C-terminal" evidence="2">
    <location>
        <begin position="30"/>
        <end position="187"/>
    </location>
</feature>
<dbReference type="GO" id="GO:0018773">
    <property type="term" value="F:acetylpyruvate hydrolase activity"/>
    <property type="evidence" value="ECO:0007669"/>
    <property type="project" value="TreeGrafter"/>
</dbReference>
<dbReference type="Gene3D" id="3.90.850.10">
    <property type="entry name" value="Fumarylacetoacetase-like, C-terminal domain"/>
    <property type="match status" value="1"/>
</dbReference>
<dbReference type="GO" id="GO:0046872">
    <property type="term" value="F:metal ion binding"/>
    <property type="evidence" value="ECO:0007669"/>
    <property type="project" value="UniProtKB-KW"/>
</dbReference>
<keyword evidence="3" id="KW-0378">Hydrolase</keyword>
<dbReference type="EMBL" id="JABZGR010000021">
    <property type="protein sequence ID" value="MBF0970731.1"/>
    <property type="molecule type" value="Genomic_DNA"/>
</dbReference>
<evidence type="ECO:0000313" key="3">
    <source>
        <dbReference type="EMBL" id="MBF0970731.1"/>
    </source>
</evidence>
<evidence type="ECO:0000313" key="4">
    <source>
        <dbReference type="Proteomes" id="UP000704068"/>
    </source>
</evidence>
<keyword evidence="1" id="KW-0479">Metal-binding</keyword>
<comment type="caution">
    <text evidence="3">The sequence shown here is derived from an EMBL/GenBank/DDBJ whole genome shotgun (WGS) entry which is preliminary data.</text>
</comment>
<protein>
    <submittedName>
        <fullName evidence="3">Fumarylacetoacetate hydrolase family protein</fullName>
    </submittedName>
</protein>
<name>A0A929RXW2_9BACT</name>
<dbReference type="InterPro" id="IPR011234">
    <property type="entry name" value="Fumarylacetoacetase-like_C"/>
</dbReference>
<evidence type="ECO:0000256" key="1">
    <source>
        <dbReference type="ARBA" id="ARBA00022723"/>
    </source>
</evidence>
<evidence type="ECO:0000259" key="2">
    <source>
        <dbReference type="Pfam" id="PF01557"/>
    </source>
</evidence>
<dbReference type="PANTHER" id="PTHR11820">
    <property type="entry name" value="ACYLPYRUVASE"/>
    <property type="match status" value="1"/>
</dbReference>
<accession>A0A929RXW2</accession>
<dbReference type="PANTHER" id="PTHR11820:SF7">
    <property type="entry name" value="ACYLPYRUVASE FAHD1, MITOCHONDRIAL"/>
    <property type="match status" value="1"/>
</dbReference>
<reference evidence="3" key="1">
    <citation type="submission" date="2020-04" db="EMBL/GenBank/DDBJ databases">
        <title>Deep metagenomics examines the oral microbiome during advanced dental caries in children, revealing novel taxa and co-occurrences with host molecules.</title>
        <authorList>
            <person name="Baker J.L."/>
            <person name="Morton J.T."/>
            <person name="Dinis M."/>
            <person name="Alvarez R."/>
            <person name="Tran N.C."/>
            <person name="Knight R."/>
            <person name="Edlund A."/>
        </authorList>
    </citation>
    <scope>NUCLEOTIDE SEQUENCE</scope>
    <source>
        <strain evidence="3">JCVI_34_bin.1</strain>
    </source>
</reference>
<dbReference type="Pfam" id="PF01557">
    <property type="entry name" value="FAA_hydrolase"/>
    <property type="match status" value="1"/>
</dbReference>
<dbReference type="Proteomes" id="UP000704068">
    <property type="component" value="Unassembled WGS sequence"/>
</dbReference>
<dbReference type="RefSeq" id="WP_303764353.1">
    <property type="nucleotide sequence ID" value="NZ_CAUTAJ010000015.1"/>
</dbReference>
<proteinExistence type="predicted"/>
<dbReference type="AlphaFoldDB" id="A0A929RXW2"/>
<gene>
    <name evidence="3" type="ORF">HXK21_06785</name>
</gene>
<dbReference type="SUPFAM" id="SSF56529">
    <property type="entry name" value="FAH"/>
    <property type="match status" value="1"/>
</dbReference>
<organism evidence="3 4">
    <name type="scientific">Alloprevotella tannerae</name>
    <dbReference type="NCBI Taxonomy" id="76122"/>
    <lineage>
        <taxon>Bacteria</taxon>
        <taxon>Pseudomonadati</taxon>
        <taxon>Bacteroidota</taxon>
        <taxon>Bacteroidia</taxon>
        <taxon>Bacteroidales</taxon>
        <taxon>Prevotellaceae</taxon>
        <taxon>Alloprevotella</taxon>
    </lineage>
</organism>